<dbReference type="EMBL" id="OZ035837">
    <property type="protein sequence ID" value="CAL1581694.1"/>
    <property type="molecule type" value="Genomic_DNA"/>
</dbReference>
<dbReference type="AlphaFoldDB" id="A0AAV2K2L0"/>
<evidence type="ECO:0000313" key="2">
    <source>
        <dbReference type="EMBL" id="CAL1581694.1"/>
    </source>
</evidence>
<evidence type="ECO:0000313" key="3">
    <source>
        <dbReference type="Proteomes" id="UP001497482"/>
    </source>
</evidence>
<evidence type="ECO:0000256" key="1">
    <source>
        <dbReference type="SAM" id="MobiDB-lite"/>
    </source>
</evidence>
<sequence length="113" mass="12398">MKRLVQRGRWFLPEKNDQPLSRPFSYTPKQAPPTIGGIAPSSSLTANFLISVSKRPAIFPVLLCDLPAGERIPHSRLPDSNFCRPASSSLGVPFGEQIRNPQYGSARHLQGSS</sequence>
<accession>A0AAV2K2L0</accession>
<gene>
    <name evidence="2" type="ORF">KC01_LOCUS12429</name>
</gene>
<organism evidence="2 3">
    <name type="scientific">Knipowitschia caucasica</name>
    <name type="common">Caucasian dwarf goby</name>
    <name type="synonym">Pomatoschistus caucasicus</name>
    <dbReference type="NCBI Taxonomy" id="637954"/>
    <lineage>
        <taxon>Eukaryota</taxon>
        <taxon>Metazoa</taxon>
        <taxon>Chordata</taxon>
        <taxon>Craniata</taxon>
        <taxon>Vertebrata</taxon>
        <taxon>Euteleostomi</taxon>
        <taxon>Actinopterygii</taxon>
        <taxon>Neopterygii</taxon>
        <taxon>Teleostei</taxon>
        <taxon>Neoteleostei</taxon>
        <taxon>Acanthomorphata</taxon>
        <taxon>Gobiaria</taxon>
        <taxon>Gobiiformes</taxon>
        <taxon>Gobioidei</taxon>
        <taxon>Gobiidae</taxon>
        <taxon>Gobiinae</taxon>
        <taxon>Knipowitschia</taxon>
    </lineage>
</organism>
<feature type="region of interest" description="Disordered" evidence="1">
    <location>
        <begin position="93"/>
        <end position="113"/>
    </location>
</feature>
<protein>
    <submittedName>
        <fullName evidence="2">Uncharacterized protein</fullName>
    </submittedName>
</protein>
<name>A0AAV2K2L0_KNICA</name>
<dbReference type="Proteomes" id="UP001497482">
    <property type="component" value="Chromosome 15"/>
</dbReference>
<reference evidence="2 3" key="1">
    <citation type="submission" date="2024-04" db="EMBL/GenBank/DDBJ databases">
        <authorList>
            <person name="Waldvogel A.-M."/>
            <person name="Schoenle A."/>
        </authorList>
    </citation>
    <scope>NUCLEOTIDE SEQUENCE [LARGE SCALE GENOMIC DNA]</scope>
</reference>
<proteinExistence type="predicted"/>
<keyword evidence="3" id="KW-1185">Reference proteome</keyword>